<dbReference type="Proteomes" id="UP000823388">
    <property type="component" value="Chromosome 2N"/>
</dbReference>
<dbReference type="EMBL" id="CM029040">
    <property type="protein sequence ID" value="KAG2636913.1"/>
    <property type="molecule type" value="Genomic_DNA"/>
</dbReference>
<protein>
    <submittedName>
        <fullName evidence="1">Uncharacterized protein</fullName>
    </submittedName>
</protein>
<evidence type="ECO:0000313" key="1">
    <source>
        <dbReference type="EMBL" id="KAG2636913.1"/>
    </source>
</evidence>
<evidence type="ECO:0000313" key="2">
    <source>
        <dbReference type="Proteomes" id="UP000823388"/>
    </source>
</evidence>
<name>A0A8T0VWV7_PANVG</name>
<comment type="caution">
    <text evidence="1">The sequence shown here is derived from an EMBL/GenBank/DDBJ whole genome shotgun (WGS) entry which is preliminary data.</text>
</comment>
<reference evidence="1" key="1">
    <citation type="submission" date="2020-05" db="EMBL/GenBank/DDBJ databases">
        <title>WGS assembly of Panicum virgatum.</title>
        <authorList>
            <person name="Lovell J.T."/>
            <person name="Jenkins J."/>
            <person name="Shu S."/>
            <person name="Juenger T.E."/>
            <person name="Schmutz J."/>
        </authorList>
    </citation>
    <scope>NUCLEOTIDE SEQUENCE</scope>
    <source>
        <strain evidence="1">AP13</strain>
    </source>
</reference>
<sequence length="90" mass="9952">MQFDLCKTDDACAINCLCLSVIESKLIDHNGLYPYSVDLMAHGEDRTCSMEVLNALEEATSDKSGEEIPDAPNIVEPLLDRMGTSNIWKC</sequence>
<accession>A0A8T0VWV7</accession>
<proteinExistence type="predicted"/>
<dbReference type="AlphaFoldDB" id="A0A8T0VWV7"/>
<gene>
    <name evidence="1" type="ORF">PVAP13_2NG493900</name>
</gene>
<keyword evidence="2" id="KW-1185">Reference proteome</keyword>
<organism evidence="1 2">
    <name type="scientific">Panicum virgatum</name>
    <name type="common">Blackwell switchgrass</name>
    <dbReference type="NCBI Taxonomy" id="38727"/>
    <lineage>
        <taxon>Eukaryota</taxon>
        <taxon>Viridiplantae</taxon>
        <taxon>Streptophyta</taxon>
        <taxon>Embryophyta</taxon>
        <taxon>Tracheophyta</taxon>
        <taxon>Spermatophyta</taxon>
        <taxon>Magnoliopsida</taxon>
        <taxon>Liliopsida</taxon>
        <taxon>Poales</taxon>
        <taxon>Poaceae</taxon>
        <taxon>PACMAD clade</taxon>
        <taxon>Panicoideae</taxon>
        <taxon>Panicodae</taxon>
        <taxon>Paniceae</taxon>
        <taxon>Panicinae</taxon>
        <taxon>Panicum</taxon>
        <taxon>Panicum sect. Hiantes</taxon>
    </lineage>
</organism>